<accession>A0A183MDK1</accession>
<gene>
    <name evidence="1" type="ORF">SMRZ_LOCUS14126</name>
</gene>
<evidence type="ECO:0000313" key="1">
    <source>
        <dbReference type="EMBL" id="VDP10603.1"/>
    </source>
</evidence>
<proteinExistence type="predicted"/>
<evidence type="ECO:0000313" key="2">
    <source>
        <dbReference type="Proteomes" id="UP000277204"/>
    </source>
</evidence>
<organism evidence="1 2">
    <name type="scientific">Schistosoma margrebowiei</name>
    <dbReference type="NCBI Taxonomy" id="48269"/>
    <lineage>
        <taxon>Eukaryota</taxon>
        <taxon>Metazoa</taxon>
        <taxon>Spiralia</taxon>
        <taxon>Lophotrochozoa</taxon>
        <taxon>Platyhelminthes</taxon>
        <taxon>Trematoda</taxon>
        <taxon>Digenea</taxon>
        <taxon>Strigeidida</taxon>
        <taxon>Schistosomatoidea</taxon>
        <taxon>Schistosomatidae</taxon>
        <taxon>Schistosoma</taxon>
    </lineage>
</organism>
<keyword evidence="2" id="KW-1185">Reference proteome</keyword>
<dbReference type="AlphaFoldDB" id="A0A183MDK1"/>
<dbReference type="SUPFAM" id="SSF56219">
    <property type="entry name" value="DNase I-like"/>
    <property type="match status" value="1"/>
</dbReference>
<dbReference type="EMBL" id="UZAI01012928">
    <property type="protein sequence ID" value="VDP10603.1"/>
    <property type="molecule type" value="Genomic_DNA"/>
</dbReference>
<dbReference type="InterPro" id="IPR036691">
    <property type="entry name" value="Endo/exonu/phosph_ase_sf"/>
</dbReference>
<reference evidence="1 2" key="1">
    <citation type="submission" date="2018-11" db="EMBL/GenBank/DDBJ databases">
        <authorList>
            <consortium name="Pathogen Informatics"/>
        </authorList>
    </citation>
    <scope>NUCLEOTIDE SEQUENCE [LARGE SCALE GENOMIC DNA]</scope>
    <source>
        <strain evidence="1 2">Zambia</strain>
    </source>
</reference>
<name>A0A183MDK1_9TREM</name>
<protein>
    <submittedName>
        <fullName evidence="1">Uncharacterized protein</fullName>
    </submittedName>
</protein>
<dbReference type="Gene3D" id="3.60.10.10">
    <property type="entry name" value="Endonuclease/exonuclease/phosphatase"/>
    <property type="match status" value="1"/>
</dbReference>
<sequence>MNIIQCYAPTDDINDNIKDQFYERLQSTIEKYPRNNLNILMRDLNAKVGMDNIRYEDIVRRHGLTGREMRKWVKICKPVCIQQIGHRWHNISSQLYT</sequence>
<dbReference type="Proteomes" id="UP000277204">
    <property type="component" value="Unassembled WGS sequence"/>
</dbReference>